<keyword evidence="1" id="KW-1133">Transmembrane helix</keyword>
<name>A0ABV3R4K3_9HYPH</name>
<feature type="transmembrane region" description="Helical" evidence="1">
    <location>
        <begin position="153"/>
        <end position="170"/>
    </location>
</feature>
<gene>
    <name evidence="2" type="ORF">ABUE31_19595</name>
</gene>
<keyword evidence="1" id="KW-0472">Membrane</keyword>
<keyword evidence="1" id="KW-0812">Transmembrane</keyword>
<proteinExistence type="predicted"/>
<sequence>MTAGSVARPSSWLAGALAAMLPPLLPTLAGALLWGVAMGAGAIFALVLENWENPDNIRIVAAFFAAGGFVAFPFAIALARFLSFRRSPEAAFAAAFLSLGLATACATAAIYALDYRAYYAEWHADTLTRTWILQFVHTGAVAAYQFAVLGLRLYFPFGFVALLVASFWFMRRAR</sequence>
<evidence type="ECO:0000313" key="3">
    <source>
        <dbReference type="Proteomes" id="UP001556196"/>
    </source>
</evidence>
<dbReference type="EMBL" id="JBFOCI010000007">
    <property type="protein sequence ID" value="MEW9808198.1"/>
    <property type="molecule type" value="Genomic_DNA"/>
</dbReference>
<accession>A0ABV3R4K3</accession>
<comment type="caution">
    <text evidence="2">The sequence shown here is derived from an EMBL/GenBank/DDBJ whole genome shotgun (WGS) entry which is preliminary data.</text>
</comment>
<dbReference type="RefSeq" id="WP_367725423.1">
    <property type="nucleotide sequence ID" value="NZ_JBFOCI010000007.1"/>
</dbReference>
<protein>
    <submittedName>
        <fullName evidence="2">Uncharacterized protein</fullName>
    </submittedName>
</protein>
<feature type="transmembrane region" description="Helical" evidence="1">
    <location>
        <begin position="91"/>
        <end position="114"/>
    </location>
</feature>
<evidence type="ECO:0000256" key="1">
    <source>
        <dbReference type="SAM" id="Phobius"/>
    </source>
</evidence>
<feature type="transmembrane region" description="Helical" evidence="1">
    <location>
        <begin position="60"/>
        <end position="79"/>
    </location>
</feature>
<keyword evidence="3" id="KW-1185">Reference proteome</keyword>
<organism evidence="2 3">
    <name type="scientific">Mesorhizobium marinum</name>
    <dbReference type="NCBI Taxonomy" id="3228790"/>
    <lineage>
        <taxon>Bacteria</taxon>
        <taxon>Pseudomonadati</taxon>
        <taxon>Pseudomonadota</taxon>
        <taxon>Alphaproteobacteria</taxon>
        <taxon>Hyphomicrobiales</taxon>
        <taxon>Phyllobacteriaceae</taxon>
        <taxon>Mesorhizobium</taxon>
    </lineage>
</organism>
<feature type="transmembrane region" description="Helical" evidence="1">
    <location>
        <begin position="28"/>
        <end position="48"/>
    </location>
</feature>
<evidence type="ECO:0000313" key="2">
    <source>
        <dbReference type="EMBL" id="MEW9808198.1"/>
    </source>
</evidence>
<dbReference type="Proteomes" id="UP001556196">
    <property type="component" value="Unassembled WGS sequence"/>
</dbReference>
<reference evidence="2 3" key="1">
    <citation type="submission" date="2024-06" db="EMBL/GenBank/DDBJ databases">
        <authorList>
            <person name="Tuo L."/>
        </authorList>
    </citation>
    <scope>NUCLEOTIDE SEQUENCE [LARGE SCALE GENOMIC DNA]</scope>
    <source>
        <strain evidence="2 3">ZMM04-5</strain>
    </source>
</reference>